<feature type="compositionally biased region" description="Low complexity" evidence="2">
    <location>
        <begin position="128"/>
        <end position="143"/>
    </location>
</feature>
<comment type="caution">
    <text evidence="3">The sequence shown here is derived from an EMBL/GenBank/DDBJ whole genome shotgun (WGS) entry which is preliminary data.</text>
</comment>
<feature type="region of interest" description="Disordered" evidence="2">
    <location>
        <begin position="89"/>
        <end position="179"/>
    </location>
</feature>
<comment type="similarity">
    <text evidence="1">Belongs to the PPP4R2 family.</text>
</comment>
<feature type="compositionally biased region" description="Low complexity" evidence="2">
    <location>
        <begin position="103"/>
        <end position="114"/>
    </location>
</feature>
<feature type="region of interest" description="Disordered" evidence="2">
    <location>
        <begin position="289"/>
        <end position="342"/>
    </location>
</feature>
<feature type="compositionally biased region" description="Polar residues" evidence="2">
    <location>
        <begin position="539"/>
        <end position="548"/>
    </location>
</feature>
<dbReference type="GO" id="GO:0030289">
    <property type="term" value="C:protein phosphatase 4 complex"/>
    <property type="evidence" value="ECO:0007669"/>
    <property type="project" value="InterPro"/>
</dbReference>
<feature type="compositionally biased region" description="Basic and acidic residues" evidence="2">
    <location>
        <begin position="486"/>
        <end position="498"/>
    </location>
</feature>
<feature type="region of interest" description="Disordered" evidence="2">
    <location>
        <begin position="1"/>
        <end position="24"/>
    </location>
</feature>
<evidence type="ECO:0000313" key="4">
    <source>
        <dbReference type="Proteomes" id="UP001295740"/>
    </source>
</evidence>
<feature type="compositionally biased region" description="Basic and acidic residues" evidence="2">
    <location>
        <begin position="611"/>
        <end position="635"/>
    </location>
</feature>
<dbReference type="PANTHER" id="PTHR16487:SF0">
    <property type="entry name" value="PROTEIN PHOSPHATASE 4 REGULATORY SUBUNIT 2-RELATED"/>
    <property type="match status" value="1"/>
</dbReference>
<reference evidence="3" key="1">
    <citation type="submission" date="2023-10" db="EMBL/GenBank/DDBJ databases">
        <authorList>
            <person name="Hackl T."/>
        </authorList>
    </citation>
    <scope>NUCLEOTIDE SEQUENCE</scope>
</reference>
<feature type="compositionally biased region" description="Low complexity" evidence="2">
    <location>
        <begin position="398"/>
        <end position="441"/>
    </location>
</feature>
<feature type="compositionally biased region" description="Polar residues" evidence="2">
    <location>
        <begin position="117"/>
        <end position="126"/>
    </location>
</feature>
<feature type="region of interest" description="Disordered" evidence="2">
    <location>
        <begin position="386"/>
        <end position="635"/>
    </location>
</feature>
<keyword evidence="4" id="KW-1185">Reference proteome</keyword>
<sequence length="635" mass="65620">MKARQAIANTKPPARQQVDGTREAHSTDILLNLDHRPADQTTGRMMEIEEDDILRNVAAGGSMDFSAWPALLPRVVSRIEKVEHGHIAHDDFPIPTLPPPPSTTITIPSSIPHPTNEPGSETTANFLSPLPSSPTEPASSSSSQDTNKENTPVAQRTAAPPTSVPARAAPLPPGTLPPQVAHMLSEITSTLTSTFPTNPPHTLQRLSELVLAPKGHYRSLTNYLHALDRVVRVTSSLDIYPLPLVHAESTAALPNGDSDMAPAPSLWAAPGSDEALGGALLTPIPWLQASHQGIGGGGSPQPQHSPPTATTSETPGPANDLEGEVRTESTETIDGPNGVGSIETVSVSVNGIPSMGARGVGVTQGELLRQEQRAGVVPVSQLVPTHRVHTGHPGDGSGASAAAAQQVQARIHHAQVNARSGAPPDSSTSTSASSSTPSSATLEEEEDGRGQGEAAMGSTSEPATTGEAAANAPVSSINSTGPEDEERPHARGPEEIGSHDVGPQSASNTSTIDGPGGIEMQGIDLQAAVGRKAVAVPTDESSTSTAPGTTERAAKTEQQKPQEQEEDDGDKMDVEVEALTTPKREAEDQLASAASKKLKEDPEAAATGAGGEKHGKGEEDGDGDKGDADAMDKDE</sequence>
<accession>A0AAI8YCM1</accession>
<dbReference type="AlphaFoldDB" id="A0AAI8YCM1"/>
<dbReference type="EMBL" id="CAUWAG010000003">
    <property type="protein sequence ID" value="CAJ2499906.1"/>
    <property type="molecule type" value="Genomic_DNA"/>
</dbReference>
<protein>
    <submittedName>
        <fullName evidence="3">Uu.00g027590.m01.CDS01</fullName>
    </submittedName>
</protein>
<dbReference type="PANTHER" id="PTHR16487">
    <property type="entry name" value="PPP4R2-RELATED PROTEIN"/>
    <property type="match status" value="1"/>
</dbReference>
<evidence type="ECO:0000313" key="3">
    <source>
        <dbReference type="EMBL" id="CAJ2499906.1"/>
    </source>
</evidence>
<dbReference type="GO" id="GO:0005737">
    <property type="term" value="C:cytoplasm"/>
    <property type="evidence" value="ECO:0007669"/>
    <property type="project" value="TreeGrafter"/>
</dbReference>
<dbReference type="GO" id="GO:0005634">
    <property type="term" value="C:nucleus"/>
    <property type="evidence" value="ECO:0007669"/>
    <property type="project" value="TreeGrafter"/>
</dbReference>
<proteinExistence type="inferred from homology"/>
<gene>
    <name evidence="3" type="ORF">KHLLAP_LOCUS374</name>
</gene>
<dbReference type="GO" id="GO:0019888">
    <property type="term" value="F:protein phosphatase regulator activity"/>
    <property type="evidence" value="ECO:0007669"/>
    <property type="project" value="InterPro"/>
</dbReference>
<evidence type="ECO:0000256" key="2">
    <source>
        <dbReference type="SAM" id="MobiDB-lite"/>
    </source>
</evidence>
<organism evidence="3 4">
    <name type="scientific">Anthostomella pinea</name>
    <dbReference type="NCBI Taxonomy" id="933095"/>
    <lineage>
        <taxon>Eukaryota</taxon>
        <taxon>Fungi</taxon>
        <taxon>Dikarya</taxon>
        <taxon>Ascomycota</taxon>
        <taxon>Pezizomycotina</taxon>
        <taxon>Sordariomycetes</taxon>
        <taxon>Xylariomycetidae</taxon>
        <taxon>Xylariales</taxon>
        <taxon>Xylariaceae</taxon>
        <taxon>Anthostomella</taxon>
    </lineage>
</organism>
<dbReference type="InterPro" id="IPR015267">
    <property type="entry name" value="PPP4R2"/>
</dbReference>
<name>A0AAI8YCM1_9PEZI</name>
<dbReference type="Proteomes" id="UP001295740">
    <property type="component" value="Unassembled WGS sequence"/>
</dbReference>
<feature type="compositionally biased region" description="Basic and acidic residues" evidence="2">
    <location>
        <begin position="552"/>
        <end position="563"/>
    </location>
</feature>
<evidence type="ECO:0000256" key="1">
    <source>
        <dbReference type="ARBA" id="ARBA00009207"/>
    </source>
</evidence>